<keyword evidence="3 5" id="KW-0012">Acyltransferase</keyword>
<evidence type="ECO:0000313" key="8">
    <source>
        <dbReference type="Proteomes" id="UP001152755"/>
    </source>
</evidence>
<dbReference type="InterPro" id="IPR045864">
    <property type="entry name" value="aa-tRNA-synth_II/BPL/LPL"/>
</dbReference>
<comment type="caution">
    <text evidence="7">The sequence shown here is derived from an EMBL/GenBank/DDBJ whole genome shotgun (WGS) entry which is preliminary data.</text>
</comment>
<dbReference type="FunFam" id="3.30.930.10:FF:000035">
    <property type="entry name" value="Putative lipoyltransferase 2, mitochondrial"/>
    <property type="match status" value="1"/>
</dbReference>
<dbReference type="PROSITE" id="PS51733">
    <property type="entry name" value="BPL_LPL_CATALYTIC"/>
    <property type="match status" value="1"/>
</dbReference>
<dbReference type="AlphaFoldDB" id="A0A9X4LZI4"/>
<dbReference type="InterPro" id="IPR020605">
    <property type="entry name" value="Octanoyltransferase_CS"/>
</dbReference>
<gene>
    <name evidence="5 7" type="primary">lipB</name>
    <name evidence="7" type="ORF">NVS88_02275</name>
</gene>
<organism evidence="7 8">
    <name type="scientific">Speluncibacter jeojiensis</name>
    <dbReference type="NCBI Taxonomy" id="2710754"/>
    <lineage>
        <taxon>Bacteria</taxon>
        <taxon>Bacillati</taxon>
        <taxon>Actinomycetota</taxon>
        <taxon>Actinomycetes</taxon>
        <taxon>Mycobacteriales</taxon>
        <taxon>Speluncibacteraceae</taxon>
        <taxon>Speluncibacter</taxon>
    </lineage>
</organism>
<dbReference type="NCBIfam" id="TIGR00214">
    <property type="entry name" value="lipB"/>
    <property type="match status" value="1"/>
</dbReference>
<evidence type="ECO:0000256" key="3">
    <source>
        <dbReference type="ARBA" id="ARBA00023315"/>
    </source>
</evidence>
<proteinExistence type="inferred from homology"/>
<feature type="domain" description="BPL/LPL catalytic" evidence="6">
    <location>
        <begin position="42"/>
        <end position="226"/>
    </location>
</feature>
<feature type="site" description="Lowers pKa of active site Cys" evidence="5">
    <location>
        <position position="153"/>
    </location>
</feature>
<comment type="pathway">
    <text evidence="1 5">Protein modification; protein lipoylation via endogenous pathway; protein N(6)-(lipoyl)lysine from octanoyl-[acyl-carrier-protein]: step 1/2.</text>
</comment>
<dbReference type="InterPro" id="IPR004143">
    <property type="entry name" value="BPL_LPL_catalytic"/>
</dbReference>
<dbReference type="Pfam" id="PF21948">
    <property type="entry name" value="LplA-B_cat"/>
    <property type="match status" value="1"/>
</dbReference>
<dbReference type="EMBL" id="JANRHA010000001">
    <property type="protein sequence ID" value="MDG3013377.1"/>
    <property type="molecule type" value="Genomic_DNA"/>
</dbReference>
<dbReference type="RefSeq" id="WP_332519052.1">
    <property type="nucleotide sequence ID" value="NZ_JANRHA010000001.1"/>
</dbReference>
<dbReference type="Proteomes" id="UP001152755">
    <property type="component" value="Unassembled WGS sequence"/>
</dbReference>
<evidence type="ECO:0000259" key="6">
    <source>
        <dbReference type="PROSITE" id="PS51733"/>
    </source>
</evidence>
<feature type="active site" description="Acyl-thioester intermediate" evidence="5">
    <location>
        <position position="187"/>
    </location>
</feature>
<dbReference type="NCBIfam" id="NF010925">
    <property type="entry name" value="PRK14345.1"/>
    <property type="match status" value="1"/>
</dbReference>
<dbReference type="GO" id="GO:0033819">
    <property type="term" value="F:lipoyl(octanoyl) transferase activity"/>
    <property type="evidence" value="ECO:0007669"/>
    <property type="project" value="UniProtKB-EC"/>
</dbReference>
<comment type="miscellaneous">
    <text evidence="5">In the reaction, the free carboxyl group of octanoic acid is attached via an amide linkage to the epsilon-amino group of a specific lysine residue of lipoyl domains of lipoate-dependent enzymes.</text>
</comment>
<dbReference type="EC" id="2.3.1.181" evidence="5"/>
<dbReference type="SUPFAM" id="SSF55681">
    <property type="entry name" value="Class II aaRS and biotin synthetases"/>
    <property type="match status" value="1"/>
</dbReference>
<keyword evidence="5" id="KW-0963">Cytoplasm</keyword>
<accession>A0A9X4LZI4</accession>
<keyword evidence="8" id="KW-1185">Reference proteome</keyword>
<evidence type="ECO:0000256" key="4">
    <source>
        <dbReference type="ARBA" id="ARBA00024732"/>
    </source>
</evidence>
<evidence type="ECO:0000256" key="2">
    <source>
        <dbReference type="ARBA" id="ARBA00022679"/>
    </source>
</evidence>
<keyword evidence="2 5" id="KW-0808">Transferase</keyword>
<dbReference type="GO" id="GO:0009249">
    <property type="term" value="P:protein lipoylation"/>
    <property type="evidence" value="ECO:0007669"/>
    <property type="project" value="InterPro"/>
</dbReference>
<comment type="similarity">
    <text evidence="5">Belongs to the LipB family.</text>
</comment>
<dbReference type="PANTHER" id="PTHR10993">
    <property type="entry name" value="OCTANOYLTRANSFERASE"/>
    <property type="match status" value="1"/>
</dbReference>
<dbReference type="InterPro" id="IPR000544">
    <property type="entry name" value="Octanoyltransferase"/>
</dbReference>
<name>A0A9X4LZI4_9ACTN</name>
<dbReference type="CDD" id="cd16444">
    <property type="entry name" value="LipB"/>
    <property type="match status" value="1"/>
</dbReference>
<dbReference type="GO" id="GO:0005737">
    <property type="term" value="C:cytoplasm"/>
    <property type="evidence" value="ECO:0007669"/>
    <property type="project" value="UniProtKB-SubCell"/>
</dbReference>
<evidence type="ECO:0000313" key="7">
    <source>
        <dbReference type="EMBL" id="MDG3013377.1"/>
    </source>
</evidence>
<feature type="binding site" evidence="5">
    <location>
        <begin position="80"/>
        <end position="87"/>
    </location>
    <ligand>
        <name>substrate</name>
    </ligand>
</feature>
<dbReference type="PROSITE" id="PS01313">
    <property type="entry name" value="LIPB"/>
    <property type="match status" value="1"/>
</dbReference>
<feature type="binding site" evidence="5">
    <location>
        <begin position="169"/>
        <end position="171"/>
    </location>
    <ligand>
        <name>substrate</name>
    </ligand>
</feature>
<evidence type="ECO:0000256" key="1">
    <source>
        <dbReference type="ARBA" id="ARBA00004821"/>
    </source>
</evidence>
<reference evidence="7" key="1">
    <citation type="submission" date="2022-08" db="EMBL/GenBank/DDBJ databases">
        <title>Genome analysis of Corynebacteriales strain.</title>
        <authorList>
            <person name="Lee S.D."/>
        </authorList>
    </citation>
    <scope>NUCLEOTIDE SEQUENCE</scope>
    <source>
        <strain evidence="7">D3-21</strain>
    </source>
</reference>
<comment type="catalytic activity">
    <reaction evidence="5">
        <text>octanoyl-[ACP] + L-lysyl-[protein] = N(6)-octanoyl-L-lysyl-[protein] + holo-[ACP] + H(+)</text>
        <dbReference type="Rhea" id="RHEA:17665"/>
        <dbReference type="Rhea" id="RHEA-COMP:9636"/>
        <dbReference type="Rhea" id="RHEA-COMP:9685"/>
        <dbReference type="Rhea" id="RHEA-COMP:9752"/>
        <dbReference type="Rhea" id="RHEA-COMP:9928"/>
        <dbReference type="ChEBI" id="CHEBI:15378"/>
        <dbReference type="ChEBI" id="CHEBI:29969"/>
        <dbReference type="ChEBI" id="CHEBI:64479"/>
        <dbReference type="ChEBI" id="CHEBI:78463"/>
        <dbReference type="ChEBI" id="CHEBI:78809"/>
        <dbReference type="EC" id="2.3.1.181"/>
    </reaction>
</comment>
<comment type="function">
    <text evidence="4 5">Catalyzes the transfer of endogenously produced octanoic acid from octanoyl-acyl-carrier-protein onto the lipoyl domains of lipoate-dependent enzymes. Lipoyl-ACP can also act as a substrate although octanoyl-ACP is likely to be the physiological substrate.</text>
</comment>
<sequence>MRSSSASARFASTPVDVVDAGLVDYEQAWDRQRRLAEDRAADLVGDTMLLLEHPSVYTAGRRTQPEDRPVDGSRVIDVDRGGKITWHGPGQLVGYPVIKLAEPVDVVDYVRRIEEALIAVCTGLGVVCGRVEGRSGVWLSATVRDGVWLPERKIAAIGVRVQRGVTLHGFALNCDADLSAFDAIVPCGITDAGVTSLTRELGRAVTVAEVRAATTEAVLGALDGALPVTTHDIERTAISTASAAPGDVPVPVTTLRF</sequence>
<evidence type="ECO:0000256" key="5">
    <source>
        <dbReference type="HAMAP-Rule" id="MF_00013"/>
    </source>
</evidence>
<dbReference type="PANTHER" id="PTHR10993:SF7">
    <property type="entry name" value="LIPOYLTRANSFERASE 2, MITOCHONDRIAL-RELATED"/>
    <property type="match status" value="1"/>
</dbReference>
<comment type="subcellular location">
    <subcellularLocation>
        <location evidence="5">Cytoplasm</location>
    </subcellularLocation>
</comment>
<feature type="binding site" evidence="5">
    <location>
        <begin position="156"/>
        <end position="158"/>
    </location>
    <ligand>
        <name>substrate</name>
    </ligand>
</feature>
<dbReference type="Gene3D" id="3.30.930.10">
    <property type="entry name" value="Bira Bifunctional Protein, Domain 2"/>
    <property type="match status" value="1"/>
</dbReference>
<dbReference type="HAMAP" id="MF_00013">
    <property type="entry name" value="LipB"/>
    <property type="match status" value="1"/>
</dbReference>
<protein>
    <recommendedName>
        <fullName evidence="5">Octanoyltransferase</fullName>
        <ecNumber evidence="5">2.3.1.181</ecNumber>
    </recommendedName>
    <alternativeName>
        <fullName evidence="5">Lipoate-protein ligase B</fullName>
    </alternativeName>
    <alternativeName>
        <fullName evidence="5">Lipoyl/octanoyl transferase</fullName>
    </alternativeName>
    <alternativeName>
        <fullName evidence="5">Octanoyl-[acyl-carrier-protein]-protein N-octanoyltransferase</fullName>
    </alternativeName>
</protein>